<accession>A0ABR4D6B1</accession>
<feature type="compositionally biased region" description="Low complexity" evidence="1">
    <location>
        <begin position="19"/>
        <end position="37"/>
    </location>
</feature>
<feature type="compositionally biased region" description="Low complexity" evidence="1">
    <location>
        <begin position="163"/>
        <end position="173"/>
    </location>
</feature>
<feature type="region of interest" description="Disordered" evidence="1">
    <location>
        <begin position="414"/>
        <end position="456"/>
    </location>
</feature>
<reference evidence="2 3" key="1">
    <citation type="journal article" date="2024" name="Commun. Biol.">
        <title>Comparative genomic analysis of thermophilic fungi reveals convergent evolutionary adaptations and gene losses.</title>
        <authorList>
            <person name="Steindorff A.S."/>
            <person name="Aguilar-Pontes M.V."/>
            <person name="Robinson A.J."/>
            <person name="Andreopoulos B."/>
            <person name="LaButti K."/>
            <person name="Kuo A."/>
            <person name="Mondo S."/>
            <person name="Riley R."/>
            <person name="Otillar R."/>
            <person name="Haridas S."/>
            <person name="Lipzen A."/>
            <person name="Grimwood J."/>
            <person name="Schmutz J."/>
            <person name="Clum A."/>
            <person name="Reid I.D."/>
            <person name="Moisan M.C."/>
            <person name="Butler G."/>
            <person name="Nguyen T.T.M."/>
            <person name="Dewar K."/>
            <person name="Conant G."/>
            <person name="Drula E."/>
            <person name="Henrissat B."/>
            <person name="Hansel C."/>
            <person name="Singer S."/>
            <person name="Hutchinson M.I."/>
            <person name="de Vries R.P."/>
            <person name="Natvig D.O."/>
            <person name="Powell A.J."/>
            <person name="Tsang A."/>
            <person name="Grigoriev I.V."/>
        </authorList>
    </citation>
    <scope>NUCLEOTIDE SEQUENCE [LARGE SCALE GENOMIC DNA]</scope>
    <source>
        <strain evidence="2 3">ATCC 22073</strain>
    </source>
</reference>
<dbReference type="GeneID" id="98126475"/>
<feature type="region of interest" description="Disordered" evidence="1">
    <location>
        <begin position="337"/>
        <end position="385"/>
    </location>
</feature>
<dbReference type="EMBL" id="JAZGUE010000005">
    <property type="protein sequence ID" value="KAL2265899.1"/>
    <property type="molecule type" value="Genomic_DNA"/>
</dbReference>
<name>A0ABR4D6B1_9PEZI</name>
<protein>
    <submittedName>
        <fullName evidence="2">Uncharacterized protein</fullName>
    </submittedName>
</protein>
<feature type="compositionally biased region" description="Low complexity" evidence="1">
    <location>
        <begin position="353"/>
        <end position="362"/>
    </location>
</feature>
<feature type="compositionally biased region" description="Pro residues" evidence="1">
    <location>
        <begin position="342"/>
        <end position="352"/>
    </location>
</feature>
<evidence type="ECO:0000313" key="2">
    <source>
        <dbReference type="EMBL" id="KAL2265899.1"/>
    </source>
</evidence>
<comment type="caution">
    <text evidence="2">The sequence shown here is derived from an EMBL/GenBank/DDBJ whole genome shotgun (WGS) entry which is preliminary data.</text>
</comment>
<organism evidence="2 3">
    <name type="scientific">Remersonia thermophila</name>
    <dbReference type="NCBI Taxonomy" id="72144"/>
    <lineage>
        <taxon>Eukaryota</taxon>
        <taxon>Fungi</taxon>
        <taxon>Dikarya</taxon>
        <taxon>Ascomycota</taxon>
        <taxon>Pezizomycotina</taxon>
        <taxon>Sordariomycetes</taxon>
        <taxon>Sordariomycetidae</taxon>
        <taxon>Sordariales</taxon>
        <taxon>Sordariales incertae sedis</taxon>
        <taxon>Remersonia</taxon>
    </lineage>
</organism>
<sequence length="487" mass="50707">MSFNRLSTAGTMANSASTPQPQYIPYRPQQLAQHPSHPQSPPQSYHHHPGQPHGSPSPMPYQGHPGPQHAPPASMDPGMAPAALPFQRKPVGGPGSPPPGAQQPSPMPMVRHGQGQQPSAPQAFGYHLPPSPAPGSHPQHAGVYQSLPHGASNAYYPFRGSTAQQQPVAQPQPWLGSPPPPPPNVYEMEAPSCGQPPRIGPSGSAASASPPLQPQPPGFIPELPGSEQKEPLPNPTVPAAAPDHPPTTSVPDSSGLIPVEKPGPPDHEGLIPFDPAETQAPSLLVRTAHPQQPAVISHPSHAGLAPYPFAQNKTHHVQQQQGFHGGYVSEKLHIAQPVSVSPDPPSSTPVPPTASSAPPCSSQMLPSMMKHQQPQVSSPPTPAAGADFHYAPAPVVSPSPPYYQAKIRPGAGIASRRSLSSAAPTAPSHLPSPSVHGAQATSPAGPTPMLSHAERPGTASVMAWTCESAYGGKEWLEAVVQRKKTTI</sequence>
<dbReference type="Proteomes" id="UP001600064">
    <property type="component" value="Unassembled WGS sequence"/>
</dbReference>
<feature type="compositionally biased region" description="Low complexity" evidence="1">
    <location>
        <begin position="196"/>
        <end position="210"/>
    </location>
</feature>
<keyword evidence="3" id="KW-1185">Reference proteome</keyword>
<dbReference type="RefSeq" id="XP_070864626.1">
    <property type="nucleotide sequence ID" value="XM_071011831.1"/>
</dbReference>
<feature type="region of interest" description="Disordered" evidence="1">
    <location>
        <begin position="1"/>
        <end position="267"/>
    </location>
</feature>
<evidence type="ECO:0000256" key="1">
    <source>
        <dbReference type="SAM" id="MobiDB-lite"/>
    </source>
</evidence>
<feature type="compositionally biased region" description="Pro residues" evidence="1">
    <location>
        <begin position="95"/>
        <end position="107"/>
    </location>
</feature>
<evidence type="ECO:0000313" key="3">
    <source>
        <dbReference type="Proteomes" id="UP001600064"/>
    </source>
</evidence>
<feature type="compositionally biased region" description="Polar residues" evidence="1">
    <location>
        <begin position="1"/>
        <end position="18"/>
    </location>
</feature>
<proteinExistence type="predicted"/>
<gene>
    <name evidence="2" type="ORF">VTJ83DRAFT_5251</name>
</gene>